<comment type="catalytic activity">
    <reaction evidence="8">
        <text>a 2'-deoxycytidine in DNA + S-adenosyl-L-methionine = an N(4)-methyl-2'-deoxycytidine in DNA + S-adenosyl-L-homocysteine + H(+)</text>
        <dbReference type="Rhea" id="RHEA:16857"/>
        <dbReference type="Rhea" id="RHEA-COMP:11369"/>
        <dbReference type="Rhea" id="RHEA-COMP:13674"/>
        <dbReference type="ChEBI" id="CHEBI:15378"/>
        <dbReference type="ChEBI" id="CHEBI:57856"/>
        <dbReference type="ChEBI" id="CHEBI:59789"/>
        <dbReference type="ChEBI" id="CHEBI:85452"/>
        <dbReference type="ChEBI" id="CHEBI:137933"/>
        <dbReference type="EC" id="2.1.1.113"/>
    </reaction>
</comment>
<evidence type="ECO:0000256" key="8">
    <source>
        <dbReference type="ARBA" id="ARBA00049120"/>
    </source>
</evidence>
<feature type="domain" description="DNA methylase N-4/N-6" evidence="9">
    <location>
        <begin position="59"/>
        <end position="106"/>
    </location>
</feature>
<dbReference type="RefSeq" id="WP_007309513.1">
    <property type="nucleotide sequence ID" value="NZ_AESD01000164.1"/>
</dbReference>
<dbReference type="Proteomes" id="UP000003477">
    <property type="component" value="Unassembled WGS sequence"/>
</dbReference>
<dbReference type="AlphaFoldDB" id="G5J0G9"/>
<evidence type="ECO:0000313" key="10">
    <source>
        <dbReference type="EMBL" id="EHJ14314.1"/>
    </source>
</evidence>
<dbReference type="Gene3D" id="3.40.50.150">
    <property type="entry name" value="Vaccinia Virus protein VP39"/>
    <property type="match status" value="1"/>
</dbReference>
<dbReference type="InterPro" id="IPR029063">
    <property type="entry name" value="SAM-dependent_MTases_sf"/>
</dbReference>
<keyword evidence="3" id="KW-0489">Methyltransferase</keyword>
<evidence type="ECO:0000256" key="1">
    <source>
        <dbReference type="ARBA" id="ARBA00010203"/>
    </source>
</evidence>
<evidence type="ECO:0000259" key="9">
    <source>
        <dbReference type="Pfam" id="PF01555"/>
    </source>
</evidence>
<dbReference type="GO" id="GO:0009307">
    <property type="term" value="P:DNA restriction-modification system"/>
    <property type="evidence" value="ECO:0007669"/>
    <property type="project" value="UniProtKB-KW"/>
</dbReference>
<dbReference type="InterPro" id="IPR002941">
    <property type="entry name" value="DNA_methylase_N4/N6"/>
</dbReference>
<dbReference type="PROSITE" id="PS00093">
    <property type="entry name" value="N4_MTASE"/>
    <property type="match status" value="1"/>
</dbReference>
<reference evidence="10 11" key="1">
    <citation type="journal article" date="2011" name="Front. Microbiol.">
        <title>Two Strains of Crocosphaera watsonii with Highly Conserved Genomes are Distinguished by Strain-Specific Features.</title>
        <authorList>
            <person name="Bench S.R."/>
            <person name="Ilikchyan I.N."/>
            <person name="Tripp H.J."/>
            <person name="Zehr J.P."/>
        </authorList>
    </citation>
    <scope>NUCLEOTIDE SEQUENCE [LARGE SCALE GENOMIC DNA]</scope>
    <source>
        <strain evidence="10 11">WH 0003</strain>
    </source>
</reference>
<comment type="similarity">
    <text evidence="1">Belongs to the N(4)/N(6)-methyltransferase family. N(4) subfamily.</text>
</comment>
<dbReference type="SUPFAM" id="SSF53335">
    <property type="entry name" value="S-adenosyl-L-methionine-dependent methyltransferases"/>
    <property type="match status" value="2"/>
</dbReference>
<name>G5J0G9_CROWT</name>
<evidence type="ECO:0000256" key="2">
    <source>
        <dbReference type="ARBA" id="ARBA00012185"/>
    </source>
</evidence>
<keyword evidence="6" id="KW-0680">Restriction system</keyword>
<evidence type="ECO:0000256" key="7">
    <source>
        <dbReference type="ARBA" id="ARBA00023125"/>
    </source>
</evidence>
<evidence type="ECO:0000256" key="4">
    <source>
        <dbReference type="ARBA" id="ARBA00022679"/>
    </source>
</evidence>
<dbReference type="GO" id="GO:0015667">
    <property type="term" value="F:site-specific DNA-methyltransferase (cytosine-N4-specific) activity"/>
    <property type="evidence" value="ECO:0007669"/>
    <property type="project" value="UniProtKB-EC"/>
</dbReference>
<keyword evidence="7" id="KW-0238">DNA-binding</keyword>
<dbReference type="InterPro" id="IPR017985">
    <property type="entry name" value="MeTrfase_CN4_CS"/>
</dbReference>
<accession>G5J0G9</accession>
<dbReference type="EC" id="2.1.1.113" evidence="2"/>
<gene>
    <name evidence="10" type="ORF">CWATWH0003_1004</name>
</gene>
<keyword evidence="4" id="KW-0808">Transferase</keyword>
<keyword evidence="5" id="KW-0949">S-adenosyl-L-methionine</keyword>
<evidence type="ECO:0000256" key="3">
    <source>
        <dbReference type="ARBA" id="ARBA00022603"/>
    </source>
</evidence>
<evidence type="ECO:0000256" key="6">
    <source>
        <dbReference type="ARBA" id="ARBA00022747"/>
    </source>
</evidence>
<dbReference type="GO" id="GO:0008170">
    <property type="term" value="F:N-methyltransferase activity"/>
    <property type="evidence" value="ECO:0007669"/>
    <property type="project" value="InterPro"/>
</dbReference>
<evidence type="ECO:0000313" key="11">
    <source>
        <dbReference type="Proteomes" id="UP000003477"/>
    </source>
</evidence>
<dbReference type="EMBL" id="AESD01000164">
    <property type="protein sequence ID" value="EHJ14314.1"/>
    <property type="molecule type" value="Genomic_DNA"/>
</dbReference>
<protein>
    <recommendedName>
        <fullName evidence="2">site-specific DNA-methyltransferase (cytosine-N(4)-specific)</fullName>
        <ecNumber evidence="2">2.1.1.113</ecNumber>
    </recommendedName>
</protein>
<comment type="caution">
    <text evidence="10">The sequence shown here is derived from an EMBL/GenBank/DDBJ whole genome shotgun (WGS) entry which is preliminary data.</text>
</comment>
<evidence type="ECO:0000256" key="5">
    <source>
        <dbReference type="ARBA" id="ARBA00022691"/>
    </source>
</evidence>
<dbReference type="PATRIC" id="fig|423471.3.peg.925"/>
<dbReference type="GO" id="GO:0032259">
    <property type="term" value="P:methylation"/>
    <property type="evidence" value="ECO:0007669"/>
    <property type="project" value="UniProtKB-KW"/>
</dbReference>
<dbReference type="GeneID" id="88764875"/>
<dbReference type="GO" id="GO:0003677">
    <property type="term" value="F:DNA binding"/>
    <property type="evidence" value="ECO:0007669"/>
    <property type="project" value="UniProtKB-KW"/>
</dbReference>
<organism evidence="10 11">
    <name type="scientific">Crocosphaera watsonii WH 0003</name>
    <dbReference type="NCBI Taxonomy" id="423471"/>
    <lineage>
        <taxon>Bacteria</taxon>
        <taxon>Bacillati</taxon>
        <taxon>Cyanobacteriota</taxon>
        <taxon>Cyanophyceae</taxon>
        <taxon>Oscillatoriophycideae</taxon>
        <taxon>Chroococcales</taxon>
        <taxon>Aphanothecaceae</taxon>
        <taxon>Crocosphaera</taxon>
    </lineage>
</organism>
<sequence>MFKQLSLFPENIEGEKKQFQANIQKSGFNYEEIDIGDITFKAGQIEPIHRWYRLTPSYSPDLVKFLIQKLKITEKDYVLDPFSGRGTTSIQCQKQGIKSLGIEINPLLQQVGQKSLIWERENLNLLDDYLLEIYSIINEFKTLSLGSIINQFNTNIPIIHNVFRWWKQDVLKELIICREVMLKQKYSLVKNYLWIALTEACLNCANIHRNHPTITFDDNHNRKINVFEEISQRLEIIKTDLINLDCQIKSFSELGEIKLGNSTKNLQHQISRPINFVITSPPYPNRYSYVHQTRPQLHFMEVLDNIKQATEIDLQAIGGTWGKATSILQKQLIEVPHEILPYLSYYEELRDKSILMCNYATKYFIDMWKHIKSLKIVKADKFKGVYVVGNSRLSGVEIFTECILGKLFRQEGFDVEKIVSFRKRGGKKRLYETAIFIKT</sequence>
<proteinExistence type="inferred from homology"/>
<dbReference type="Pfam" id="PF01555">
    <property type="entry name" value="N6_N4_Mtase"/>
    <property type="match status" value="1"/>
</dbReference>